<dbReference type="GO" id="GO:0005829">
    <property type="term" value="C:cytosol"/>
    <property type="evidence" value="ECO:0007669"/>
    <property type="project" value="TreeGrafter"/>
</dbReference>
<dbReference type="AlphaFoldDB" id="A0A9D3AX18"/>
<dbReference type="GO" id="GO:0003677">
    <property type="term" value="F:DNA binding"/>
    <property type="evidence" value="ECO:0007669"/>
    <property type="project" value="UniProtKB-KW"/>
</dbReference>
<dbReference type="CDD" id="cd00093">
    <property type="entry name" value="HTH_XRE"/>
    <property type="match status" value="1"/>
</dbReference>
<evidence type="ECO:0000313" key="6">
    <source>
        <dbReference type="Proteomes" id="UP000798488"/>
    </source>
</evidence>
<reference evidence="5" key="1">
    <citation type="submission" date="2016-02" db="EMBL/GenBank/DDBJ databases">
        <title>Draft Genome Sequence of Sporotomaculum syntrophicum Strain FB, a Syntrophic Benzoate Degrader.</title>
        <authorList>
            <person name="Nobu M.K."/>
            <person name="Narihiro T."/>
            <person name="Qiu Y.-L."/>
            <person name="Ohashi A."/>
            <person name="Liu W.-T."/>
            <person name="Yuji S."/>
        </authorList>
    </citation>
    <scope>NUCLEOTIDE SEQUENCE</scope>
    <source>
        <strain evidence="5">FB</strain>
    </source>
</reference>
<dbReference type="SUPFAM" id="SSF47413">
    <property type="entry name" value="lambda repressor-like DNA-binding domains"/>
    <property type="match status" value="1"/>
</dbReference>
<sequence>MTPKQLCRHSGRHAQDPRARACTFNQATHDQARPQRIDPGAGPGDVWLPCTILSENKLSKMLLIVCRHMSSIGKNIYMRELRKPSIKIRQVLAKNIRDLRQSANLSQEEFAELCGLHRTYVGAVERAERNVTLSTLEAFATALGVSVADLLREKGVTHNG</sequence>
<evidence type="ECO:0000256" key="1">
    <source>
        <dbReference type="ARBA" id="ARBA00023015"/>
    </source>
</evidence>
<evidence type="ECO:0000256" key="3">
    <source>
        <dbReference type="ARBA" id="ARBA00023163"/>
    </source>
</evidence>
<dbReference type="GO" id="GO:0003700">
    <property type="term" value="F:DNA-binding transcription factor activity"/>
    <property type="evidence" value="ECO:0007669"/>
    <property type="project" value="TreeGrafter"/>
</dbReference>
<dbReference type="Gene3D" id="1.10.260.40">
    <property type="entry name" value="lambda repressor-like DNA-binding domains"/>
    <property type="match status" value="1"/>
</dbReference>
<dbReference type="Proteomes" id="UP000798488">
    <property type="component" value="Unassembled WGS sequence"/>
</dbReference>
<keyword evidence="1" id="KW-0805">Transcription regulation</keyword>
<evidence type="ECO:0000256" key="2">
    <source>
        <dbReference type="ARBA" id="ARBA00023125"/>
    </source>
</evidence>
<evidence type="ECO:0000313" key="5">
    <source>
        <dbReference type="EMBL" id="KAF1086170.1"/>
    </source>
</evidence>
<dbReference type="PANTHER" id="PTHR46797">
    <property type="entry name" value="HTH-TYPE TRANSCRIPTIONAL REGULATOR"/>
    <property type="match status" value="1"/>
</dbReference>
<dbReference type="InterPro" id="IPR001387">
    <property type="entry name" value="Cro/C1-type_HTH"/>
</dbReference>
<dbReference type="InterPro" id="IPR010982">
    <property type="entry name" value="Lambda_DNA-bd_dom_sf"/>
</dbReference>
<feature type="domain" description="HTH cro/C1-type" evidence="4">
    <location>
        <begin position="96"/>
        <end position="150"/>
    </location>
</feature>
<keyword evidence="3" id="KW-0804">Transcription</keyword>
<gene>
    <name evidence="5" type="ORF">SPSYN_00911</name>
</gene>
<keyword evidence="2" id="KW-0238">DNA-binding</keyword>
<dbReference type="Pfam" id="PF01381">
    <property type="entry name" value="HTH_3"/>
    <property type="match status" value="1"/>
</dbReference>
<dbReference type="PANTHER" id="PTHR46797:SF23">
    <property type="entry name" value="HTH-TYPE TRANSCRIPTIONAL REGULATOR SUTR"/>
    <property type="match status" value="1"/>
</dbReference>
<keyword evidence="6" id="KW-1185">Reference proteome</keyword>
<name>A0A9D3AX18_9FIRM</name>
<proteinExistence type="predicted"/>
<dbReference type="PROSITE" id="PS50943">
    <property type="entry name" value="HTH_CROC1"/>
    <property type="match status" value="1"/>
</dbReference>
<dbReference type="InterPro" id="IPR050807">
    <property type="entry name" value="TransReg_Diox_bact_type"/>
</dbReference>
<organism evidence="5 6">
    <name type="scientific">Sporotomaculum syntrophicum</name>
    <dbReference type="NCBI Taxonomy" id="182264"/>
    <lineage>
        <taxon>Bacteria</taxon>
        <taxon>Bacillati</taxon>
        <taxon>Bacillota</taxon>
        <taxon>Clostridia</taxon>
        <taxon>Eubacteriales</taxon>
        <taxon>Desulfallaceae</taxon>
        <taxon>Sporotomaculum</taxon>
    </lineage>
</organism>
<dbReference type="EMBL" id="LSRS01000002">
    <property type="protein sequence ID" value="KAF1086170.1"/>
    <property type="molecule type" value="Genomic_DNA"/>
</dbReference>
<comment type="caution">
    <text evidence="5">The sequence shown here is derived from an EMBL/GenBank/DDBJ whole genome shotgun (WGS) entry which is preliminary data.</text>
</comment>
<protein>
    <submittedName>
        <fullName evidence="5">Anaerobic benzoate catabolism transcriptional regulator</fullName>
    </submittedName>
</protein>
<accession>A0A9D3AX18</accession>
<dbReference type="SMART" id="SM00530">
    <property type="entry name" value="HTH_XRE"/>
    <property type="match status" value="1"/>
</dbReference>
<evidence type="ECO:0000259" key="4">
    <source>
        <dbReference type="PROSITE" id="PS50943"/>
    </source>
</evidence>